<evidence type="ECO:0000256" key="1">
    <source>
        <dbReference type="SAM" id="MobiDB-lite"/>
    </source>
</evidence>
<dbReference type="EMBL" id="PP711848">
    <property type="protein sequence ID" value="XBH23702.1"/>
    <property type="molecule type" value="Genomic_DNA"/>
</dbReference>
<proteinExistence type="predicted"/>
<dbReference type="Pfam" id="PF02393">
    <property type="entry name" value="US22"/>
    <property type="match status" value="2"/>
</dbReference>
<feature type="region of interest" description="Disordered" evidence="1">
    <location>
        <begin position="1"/>
        <end position="33"/>
    </location>
</feature>
<name>A0AAU7E1Q0_9VIRU</name>
<dbReference type="InterPro" id="IPR003360">
    <property type="entry name" value="US22-like"/>
</dbReference>
<evidence type="ECO:0000313" key="2">
    <source>
        <dbReference type="EMBL" id="XBH23702.1"/>
    </source>
</evidence>
<protein>
    <submittedName>
        <fullName evidence="2">Tegument protein UL24</fullName>
    </submittedName>
</protein>
<reference evidence="2" key="2">
    <citation type="submission" date="2024-02" db="EMBL/GenBank/DDBJ databases">
        <authorList>
            <person name="Hu B."/>
        </authorList>
    </citation>
    <scope>NUCLEOTIDE SEQUENCE</scope>
    <source>
        <strain evidence="2">1A/Kenya/BAT2584/2015</strain>
    </source>
</reference>
<organism evidence="2">
    <name type="scientific">Cardioderma bat herpesvirus</name>
    <dbReference type="NCBI Taxonomy" id="3141914"/>
    <lineage>
        <taxon>Viruses</taxon>
        <taxon>Duplodnaviria</taxon>
        <taxon>Heunggongvirae</taxon>
        <taxon>Peploviricota</taxon>
        <taxon>Herviviricetes</taxon>
        <taxon>Herpesvirales</taxon>
    </lineage>
</organism>
<accession>A0AAU7E1Q0</accession>
<sequence>MAASASGAPAASASVSAWRPTADIPSDSPGRPLSPFSIFAQQVYCRKRRAREIRQEEERDERWRSIPREFIARAAKEIRHVANRSFVEFSDQDLRGLRKAARGDVNRMLTYFAVHAGERARLSWPSGWYVTFGSIDDDPDYDRGDLRAWGDNFACCSLELYYVGRLKCVLEEPWTRPGSRCVLLMSHQKSFFCFCEWKDESLYYIARDVEQLVKIGLRHVEYVYDLPDTRFPHIERDYQPLVRAWNAGGLGGLAVHVARKHGCFLPVAYPDGSRIRLCGLKCLEQSSRASGLVRRASKVFKQRCAALGIVYLDDRVDFFVERGVAAGRSVPLIVVESGVVFSCDVNEGSYCRLADSPRAFVGLGLRNAHHPRRFRVLSRASRHDKAALCPLAGH</sequence>
<feature type="compositionally biased region" description="Low complexity" evidence="1">
    <location>
        <begin position="1"/>
        <end position="17"/>
    </location>
</feature>
<reference evidence="2" key="1">
    <citation type="journal article" date="2024" name="Microbiome">
        <title>Substantial viral diversity in bats and rodents from East Africa: insights into evolution, recombination, and cocirculation.</title>
        <authorList>
            <person name="Wang D."/>
            <person name="Yang X."/>
            <person name="Ren Z."/>
            <person name="Hu B."/>
            <person name="Zhao H."/>
            <person name="Yang K."/>
            <person name="Shi P."/>
            <person name="Zhang Z."/>
            <person name="Feng Q."/>
            <person name="Nawenja C.V."/>
            <person name="Obanda V."/>
            <person name="Robert K."/>
            <person name="Nalikka B."/>
            <person name="Waruhiu C.N."/>
            <person name="Ochola G.O."/>
            <person name="Onyuok S.O."/>
            <person name="Ochieng H."/>
            <person name="Li B."/>
            <person name="Zhu Y."/>
            <person name="Si H."/>
            <person name="Yin J."/>
            <person name="Kristiansen K."/>
            <person name="Jin X."/>
            <person name="Xu X."/>
            <person name="Xiao M."/>
            <person name="Agwanda B."/>
            <person name="Ommeh S."/>
            <person name="Li J."/>
            <person name="Shi Z.L."/>
        </authorList>
    </citation>
    <scope>NUCLEOTIDE SEQUENCE</scope>
    <source>
        <strain evidence="2">1A/Kenya/BAT2584/2015</strain>
    </source>
</reference>